<dbReference type="STRING" id="536979.SAMN04488055_3710"/>
<evidence type="ECO:0000313" key="2">
    <source>
        <dbReference type="Proteomes" id="UP000185003"/>
    </source>
</evidence>
<dbReference type="AlphaFoldDB" id="A0A1N6J7D4"/>
<protein>
    <submittedName>
        <fullName evidence="1">Uncharacterized protein</fullName>
    </submittedName>
</protein>
<dbReference type="EMBL" id="FSRA01000002">
    <property type="protein sequence ID" value="SIO40230.1"/>
    <property type="molecule type" value="Genomic_DNA"/>
</dbReference>
<proteinExistence type="predicted"/>
<organism evidence="1 2">
    <name type="scientific">Chitinophaga niabensis</name>
    <dbReference type="NCBI Taxonomy" id="536979"/>
    <lineage>
        <taxon>Bacteria</taxon>
        <taxon>Pseudomonadati</taxon>
        <taxon>Bacteroidota</taxon>
        <taxon>Chitinophagia</taxon>
        <taxon>Chitinophagales</taxon>
        <taxon>Chitinophagaceae</taxon>
        <taxon>Chitinophaga</taxon>
    </lineage>
</organism>
<sequence>MKNDAFLESLRQAVQLKEGYELQAAKGQIRLIKEGEEVTEGVFFKYDTAFLLQGLTFFKRFSRVERFFIEIMGGDAEQFYTLLRVHPEKIQLSTPEEVKQFVYDRLPVLAEFPSLKEVNNWLSSTPMELHPELIGNNGNTATMRELVILRLEGDARYKELYARFRSMLCLKAAEGQSPYVKMYKVFQKLEKDLKEMAP</sequence>
<evidence type="ECO:0000313" key="1">
    <source>
        <dbReference type="EMBL" id="SIO40230.1"/>
    </source>
</evidence>
<name>A0A1N6J7D4_9BACT</name>
<reference evidence="1 2" key="1">
    <citation type="submission" date="2016-11" db="EMBL/GenBank/DDBJ databases">
        <authorList>
            <person name="Jaros S."/>
            <person name="Januszkiewicz K."/>
            <person name="Wedrychowicz H."/>
        </authorList>
    </citation>
    <scope>NUCLEOTIDE SEQUENCE [LARGE SCALE GENOMIC DNA]</scope>
    <source>
        <strain evidence="1 2">DSM 24787</strain>
    </source>
</reference>
<accession>A0A1N6J7D4</accession>
<dbReference type="Proteomes" id="UP000185003">
    <property type="component" value="Unassembled WGS sequence"/>
</dbReference>
<keyword evidence="2" id="KW-1185">Reference proteome</keyword>
<gene>
    <name evidence="1" type="ORF">SAMN04488055_3710</name>
</gene>